<evidence type="ECO:0000313" key="3">
    <source>
        <dbReference type="Proteomes" id="UP000224317"/>
    </source>
</evidence>
<evidence type="ECO:0000256" key="1">
    <source>
        <dbReference type="SAM" id="Phobius"/>
    </source>
</evidence>
<dbReference type="AlphaFoldDB" id="A0A2G3E8Q7"/>
<gene>
    <name evidence="2" type="ORF">CSX00_09935</name>
</gene>
<sequence length="120" mass="13321">MAENKFQEYYKAVRERDQHILEETPLPEAEGINVCALFGLTLGIGSIVLGFFTVYSVAFAMIGLILSALGYKKPLNRFAVPGMITSIIGFIISIGLAALGNPFLEELNIIIRQYFIVYRS</sequence>
<keyword evidence="3" id="KW-1185">Reference proteome</keyword>
<dbReference type="Proteomes" id="UP000224317">
    <property type="component" value="Unassembled WGS sequence"/>
</dbReference>
<keyword evidence="1" id="KW-0472">Membrane</keyword>
<reference evidence="2" key="1">
    <citation type="submission" date="2017-10" db="EMBL/GenBank/DDBJ databases">
        <title>Resolving the taxonomy of Roseburia spp., Eubacterium rectale and Agathobacter spp. through phylogenomic analysis.</title>
        <authorList>
            <person name="Sheridan P.O."/>
            <person name="Walker A.W."/>
            <person name="Duncan S.H."/>
            <person name="Scott K.P."/>
            <person name="Toole P.W.O."/>
            <person name="Luis P."/>
            <person name="Flint H.J."/>
        </authorList>
    </citation>
    <scope>NUCLEOTIDE SEQUENCE [LARGE SCALE GENOMIC DNA]</scope>
    <source>
        <strain evidence="2">JK10</strain>
    </source>
</reference>
<proteinExistence type="predicted"/>
<protein>
    <recommendedName>
        <fullName evidence="4">DUF4190 domain-containing protein</fullName>
    </recommendedName>
</protein>
<feature type="transmembrane region" description="Helical" evidence="1">
    <location>
        <begin position="36"/>
        <end position="66"/>
    </location>
</feature>
<evidence type="ECO:0000313" key="2">
    <source>
        <dbReference type="EMBL" id="PHU39624.1"/>
    </source>
</evidence>
<accession>A0A2G3E8Q7</accession>
<dbReference type="RefSeq" id="WP_099413597.1">
    <property type="nucleotide sequence ID" value="NZ_PDYH01000042.1"/>
</dbReference>
<keyword evidence="1" id="KW-0812">Transmembrane</keyword>
<dbReference type="EMBL" id="PDYH01000042">
    <property type="protein sequence ID" value="PHU39624.1"/>
    <property type="molecule type" value="Genomic_DNA"/>
</dbReference>
<feature type="transmembrane region" description="Helical" evidence="1">
    <location>
        <begin position="78"/>
        <end position="99"/>
    </location>
</feature>
<organism evidence="2 3">
    <name type="scientific">Pseudobutyrivibrio ruminis</name>
    <dbReference type="NCBI Taxonomy" id="46206"/>
    <lineage>
        <taxon>Bacteria</taxon>
        <taxon>Bacillati</taxon>
        <taxon>Bacillota</taxon>
        <taxon>Clostridia</taxon>
        <taxon>Lachnospirales</taxon>
        <taxon>Lachnospiraceae</taxon>
        <taxon>Pseudobutyrivibrio</taxon>
    </lineage>
</organism>
<keyword evidence="1" id="KW-1133">Transmembrane helix</keyword>
<evidence type="ECO:0008006" key="4">
    <source>
        <dbReference type="Google" id="ProtNLM"/>
    </source>
</evidence>
<comment type="caution">
    <text evidence="2">The sequence shown here is derived from an EMBL/GenBank/DDBJ whole genome shotgun (WGS) entry which is preliminary data.</text>
</comment>
<name>A0A2G3E8Q7_9FIRM</name>